<keyword evidence="7" id="KW-0862">Zinc</keyword>
<reference evidence="9 10" key="1">
    <citation type="journal article" date="2018" name="MBio">
        <title>Comparative Genomics Reveals the Core Gene Toolbox for the Fungus-Insect Symbiosis.</title>
        <authorList>
            <person name="Wang Y."/>
            <person name="Stata M."/>
            <person name="Wang W."/>
            <person name="Stajich J.E."/>
            <person name="White M.M."/>
            <person name="Moncalvo J.M."/>
        </authorList>
    </citation>
    <scope>NUCLEOTIDE SEQUENCE [LARGE SCALE GENOMIC DNA]</scope>
    <source>
        <strain evidence="9 10">SWE-8-4</strain>
    </source>
</reference>
<keyword evidence="3 7" id="KW-0496">Mitochondrion</keyword>
<sequence>MDGVKATRRYAKSGFIKKKFIEECPFCRNIAPETIEHLLLGCSRWQALQPGILAQYVSIYRAQVATKPPLLPASISMRLVGKLLGKELIIKSTSICMDPTILCVKTTLEKVKFSNTIALPRYLMLVTRRYAKSGFIKKKFIEECPFCRNIAPETIEHLLLGCSRWQALQPGILAQYVSIYRAQVATKPPLLPASISMRLVGKLLGKELIIKSTSICMDPTILCVKTTLEKVKFSNTIALPRYLMLVTSRPERMGNGARDPQDRHGGRAQNGQNDFNAQDQGGGFDAGGGMGNNGAVVGGGISRVDDGGGMGNNGAVVGGGISRVDDGGDMGNNGVVVGHGISRVDDGGDMGNNGVVVGHGISRVDDGGDMGNNGVVVGHGISRVDDGGDMGNNGVVVGHGISRVDDGGDMDNLSIFITIQHQMTLIKVAIKGLVTKTIVPMMVYTAGRGIISAIGNFKRPDGEYGSETTPLKKYETHIPTTLPQKLAIALGSSILAVSEPTNGDYVAAVGDITSIPFLDRLRQLMLKDTNGRDILRRRPEIHFCESSFEALGKLENNTFGYHYYNYLTSLGISWKTRTATKFVDDAELAYIILRHRQIHDFYHVLLNRDISLLGEITIKYFEFVQTGLPVGLFATIVAPLRLNSEERSRLLTVDLPYAYNVAKSSKLLLNVDFEKYWNTPIDQMRKELGLYIQ</sequence>
<dbReference type="STRING" id="133385.A0A2T9YM05"/>
<comment type="subunit">
    <text evidence="7">Component of a multi-subunit COQ enzyme complex, composed of at least COQ3, COQ4, COQ5, COQ6, COQ7 and COQ9.</text>
</comment>
<evidence type="ECO:0000256" key="2">
    <source>
        <dbReference type="ARBA" id="ARBA00022792"/>
    </source>
</evidence>
<organism evidence="9 10">
    <name type="scientific">Smittium simulii</name>
    <dbReference type="NCBI Taxonomy" id="133385"/>
    <lineage>
        <taxon>Eukaryota</taxon>
        <taxon>Fungi</taxon>
        <taxon>Fungi incertae sedis</taxon>
        <taxon>Zoopagomycota</taxon>
        <taxon>Kickxellomycotina</taxon>
        <taxon>Harpellomycetes</taxon>
        <taxon>Harpellales</taxon>
        <taxon>Legeriomycetaceae</taxon>
        <taxon>Smittium</taxon>
    </lineage>
</organism>
<name>A0A2T9YM05_9FUNG</name>
<keyword evidence="4 7" id="KW-0472">Membrane</keyword>
<keyword evidence="5 7" id="KW-0456">Lyase</keyword>
<dbReference type="Proteomes" id="UP000245383">
    <property type="component" value="Unassembled WGS sequence"/>
</dbReference>
<proteinExistence type="inferred from homology"/>
<evidence type="ECO:0000256" key="8">
    <source>
        <dbReference type="SAM" id="MobiDB-lite"/>
    </source>
</evidence>
<evidence type="ECO:0000256" key="6">
    <source>
        <dbReference type="ARBA" id="ARBA00081568"/>
    </source>
</evidence>
<comment type="caution">
    <text evidence="9">The sequence shown here is derived from an EMBL/GenBank/DDBJ whole genome shotgun (WGS) entry which is preliminary data.</text>
</comment>
<feature type="binding site" evidence="7">
    <location>
        <position position="603"/>
    </location>
    <ligand>
        <name>Zn(2+)</name>
        <dbReference type="ChEBI" id="CHEBI:29105"/>
    </ligand>
</feature>
<comment type="subcellular location">
    <subcellularLocation>
        <location evidence="7">Mitochondrion inner membrane</location>
        <topology evidence="7">Peripheral membrane protein</topology>
        <orientation evidence="7">Matrix side</orientation>
    </subcellularLocation>
</comment>
<dbReference type="AlphaFoldDB" id="A0A2T9YM05"/>
<feature type="binding site" evidence="7">
    <location>
        <position position="599"/>
    </location>
    <ligand>
        <name>Zn(2+)</name>
        <dbReference type="ChEBI" id="CHEBI:29105"/>
    </ligand>
</feature>
<comment type="similarity">
    <text evidence="7">Belongs to the COQ4 family.</text>
</comment>
<evidence type="ECO:0000256" key="5">
    <source>
        <dbReference type="ARBA" id="ARBA00023239"/>
    </source>
</evidence>
<comment type="pathway">
    <text evidence="7">Cofactor biosynthesis; ubiquinone biosynthesis.</text>
</comment>
<dbReference type="PANTHER" id="PTHR12922:SF7">
    <property type="entry name" value="UBIQUINONE BIOSYNTHESIS PROTEIN COQ4 HOMOLOG, MITOCHONDRIAL"/>
    <property type="match status" value="1"/>
</dbReference>
<dbReference type="InterPro" id="IPR027540">
    <property type="entry name" value="Coq4_euk"/>
</dbReference>
<evidence type="ECO:0000256" key="7">
    <source>
        <dbReference type="HAMAP-Rule" id="MF_03111"/>
    </source>
</evidence>
<dbReference type="UniPathway" id="UPA00232"/>
<dbReference type="EMBL" id="MBFR01000130">
    <property type="protein sequence ID" value="PVU93375.1"/>
    <property type="molecule type" value="Genomic_DNA"/>
</dbReference>
<feature type="region of interest" description="Disordered" evidence="8">
    <location>
        <begin position="250"/>
        <end position="289"/>
    </location>
</feature>
<evidence type="ECO:0000256" key="1">
    <source>
        <dbReference type="ARBA" id="ARBA00022688"/>
    </source>
</evidence>
<gene>
    <name evidence="7" type="primary">COQ4</name>
    <name evidence="9" type="ORF">BB561_003311</name>
</gene>
<keyword evidence="1 7" id="KW-0831">Ubiquinone biosynthesis</keyword>
<dbReference type="InterPro" id="IPR007715">
    <property type="entry name" value="Coq4"/>
</dbReference>
<accession>A0A2T9YM05</accession>
<dbReference type="GO" id="GO:0008270">
    <property type="term" value="F:zinc ion binding"/>
    <property type="evidence" value="ECO:0007669"/>
    <property type="project" value="UniProtKB-UniRule"/>
</dbReference>
<comment type="catalytic activity">
    <reaction evidence="7">
        <text>a 4-hydroxy-3-methoxy-5-(all-trans-polyprenyl)benzoate + H(+) = a 2-methoxy-6-(all-trans-polyprenyl)phenol + CO2</text>
        <dbReference type="Rhea" id="RHEA:81179"/>
        <dbReference type="Rhea" id="RHEA-COMP:9551"/>
        <dbReference type="Rhea" id="RHEA-COMP:10931"/>
        <dbReference type="ChEBI" id="CHEBI:15378"/>
        <dbReference type="ChEBI" id="CHEBI:16526"/>
        <dbReference type="ChEBI" id="CHEBI:62731"/>
        <dbReference type="ChEBI" id="CHEBI:84443"/>
        <dbReference type="EC" id="4.1.1.130"/>
    </reaction>
</comment>
<evidence type="ECO:0000256" key="3">
    <source>
        <dbReference type="ARBA" id="ARBA00023128"/>
    </source>
</evidence>
<evidence type="ECO:0000313" key="10">
    <source>
        <dbReference type="Proteomes" id="UP000245383"/>
    </source>
</evidence>
<dbReference type="PANTHER" id="PTHR12922">
    <property type="entry name" value="UBIQUINONE BIOSYNTHESIS PROTEIN"/>
    <property type="match status" value="1"/>
</dbReference>
<feature type="binding site" evidence="7">
    <location>
        <position position="615"/>
    </location>
    <ligand>
        <name>Zn(2+)</name>
        <dbReference type="ChEBI" id="CHEBI:29105"/>
    </ligand>
</feature>
<evidence type="ECO:0000256" key="4">
    <source>
        <dbReference type="ARBA" id="ARBA00023136"/>
    </source>
</evidence>
<dbReference type="Pfam" id="PF05019">
    <property type="entry name" value="Coq4"/>
    <property type="match status" value="1"/>
</dbReference>
<protein>
    <recommendedName>
        <fullName evidence="6">4-hydroxy-3-methoxy-5-polyprenylbenzoate decarboxylase</fullName>
    </recommendedName>
</protein>
<feature type="binding site" evidence="7">
    <location>
        <position position="600"/>
    </location>
    <ligand>
        <name>Zn(2+)</name>
        <dbReference type="ChEBI" id="CHEBI:29105"/>
    </ligand>
</feature>
<keyword evidence="10" id="KW-1185">Reference proteome</keyword>
<comment type="cofactor">
    <cofactor evidence="7">
        <name>Zn(2+)</name>
        <dbReference type="ChEBI" id="CHEBI:29105"/>
    </cofactor>
</comment>
<feature type="compositionally biased region" description="Gly residues" evidence="8">
    <location>
        <begin position="280"/>
        <end position="289"/>
    </location>
</feature>
<keyword evidence="2 7" id="KW-0999">Mitochondrion inner membrane</keyword>
<dbReference type="GO" id="GO:0031314">
    <property type="term" value="C:extrinsic component of mitochondrial inner membrane"/>
    <property type="evidence" value="ECO:0007669"/>
    <property type="project" value="UniProtKB-UniRule"/>
</dbReference>
<keyword evidence="7" id="KW-0479">Metal-binding</keyword>
<evidence type="ECO:0000313" key="9">
    <source>
        <dbReference type="EMBL" id="PVU93375.1"/>
    </source>
</evidence>
<dbReference type="HAMAP" id="MF_03111">
    <property type="entry name" value="Coq4"/>
    <property type="match status" value="1"/>
</dbReference>
<dbReference type="GO" id="GO:0120539">
    <property type="term" value="F:4-hydroxy-3-methoxy-5-polyprenylbenzoate decarboxylase activity"/>
    <property type="evidence" value="ECO:0007669"/>
    <property type="project" value="UniProtKB-EC"/>
</dbReference>
<dbReference type="OrthoDB" id="4249at2759"/>
<comment type="function">
    <text evidence="7">Lyase that catalyzes the C1-decarboxylation of 4-hydroxy-3-methoxy-5-(all-trans-polyprenyl)benzoic acid into 2-methoxy-6-(all-trans-polyprenyl)phenol during ubiquinone biosynthesis.</text>
</comment>